<evidence type="ECO:0000256" key="13">
    <source>
        <dbReference type="ARBA" id="ARBA00023211"/>
    </source>
</evidence>
<dbReference type="PANTHER" id="PTHR10954">
    <property type="entry name" value="RIBONUCLEASE H2 SUBUNIT A"/>
    <property type="match status" value="1"/>
</dbReference>
<dbReference type="SUPFAM" id="SSF53098">
    <property type="entry name" value="Ribonuclease H-like"/>
    <property type="match status" value="1"/>
</dbReference>
<comment type="function">
    <text evidence="3 14 16">Endonuclease that specifically degrades the RNA of RNA-DNA hybrids.</text>
</comment>
<dbReference type="PROSITE" id="PS51975">
    <property type="entry name" value="RNASE_H_2"/>
    <property type="match status" value="1"/>
</dbReference>
<dbReference type="GO" id="GO:0003723">
    <property type="term" value="F:RNA binding"/>
    <property type="evidence" value="ECO:0007669"/>
    <property type="project" value="UniProtKB-UniRule"/>
</dbReference>
<dbReference type="Gene3D" id="3.30.420.10">
    <property type="entry name" value="Ribonuclease H-like superfamily/Ribonuclease H"/>
    <property type="match status" value="1"/>
</dbReference>
<reference evidence="19" key="1">
    <citation type="submission" date="2018-12" db="EMBL/GenBank/DDBJ databases">
        <authorList>
            <person name="Sun L."/>
            <person name="Chen Z."/>
        </authorList>
    </citation>
    <scope>NUCLEOTIDE SEQUENCE [LARGE SCALE GENOMIC DNA]</scope>
    <source>
        <strain evidence="19">3-2-2</strain>
    </source>
</reference>
<dbReference type="GO" id="GO:0005737">
    <property type="term" value="C:cytoplasm"/>
    <property type="evidence" value="ECO:0007669"/>
    <property type="project" value="UniProtKB-SubCell"/>
</dbReference>
<comment type="similarity">
    <text evidence="5 14 16">Belongs to the RNase HII family.</text>
</comment>
<dbReference type="GO" id="GO:0006298">
    <property type="term" value="P:mismatch repair"/>
    <property type="evidence" value="ECO:0007669"/>
    <property type="project" value="TreeGrafter"/>
</dbReference>
<evidence type="ECO:0000256" key="17">
    <source>
        <dbReference type="SAM" id="Coils"/>
    </source>
</evidence>
<dbReference type="CDD" id="cd07182">
    <property type="entry name" value="RNase_HII_bacteria_HII_like"/>
    <property type="match status" value="1"/>
</dbReference>
<dbReference type="InterPro" id="IPR012337">
    <property type="entry name" value="RNaseH-like_sf"/>
</dbReference>
<evidence type="ECO:0000259" key="18">
    <source>
        <dbReference type="PROSITE" id="PS51975"/>
    </source>
</evidence>
<evidence type="ECO:0000313" key="19">
    <source>
        <dbReference type="EMBL" id="RST75471.1"/>
    </source>
</evidence>
<feature type="binding site" evidence="14 15">
    <location>
        <position position="78"/>
    </location>
    <ligand>
        <name>a divalent metal cation</name>
        <dbReference type="ChEBI" id="CHEBI:60240"/>
    </ligand>
</feature>
<keyword evidence="8 14" id="KW-0963">Cytoplasm</keyword>
<sequence>MKTYTITQIKDALAEIKNENDPVILQLQSDSRKGVQTLLNRWKSEKEKEREELERYRRMLVHENRLRRQGFEWICGIDEAGRGPLAGPVVAAAVILTEEAEIPGLDDSKKLSEAKRLQLFDRIHEDAKAIGVGIISAEDIDKYNIYEAVKKAMKQAVSELAFQPDFLLVDAMRINAPYPQESIIKGDANSISIAAASIIAKVTRDRLMVEYDQKYPEYGFAIHKGYGTKSHLDALKKCGPCPIHRQSFAPVQAARK</sequence>
<dbReference type="EMBL" id="QYTV02000003">
    <property type="protein sequence ID" value="RST75471.1"/>
    <property type="molecule type" value="Genomic_DNA"/>
</dbReference>
<feature type="coiled-coil region" evidence="17">
    <location>
        <begin position="32"/>
        <end position="66"/>
    </location>
</feature>
<evidence type="ECO:0000256" key="16">
    <source>
        <dbReference type="RuleBase" id="RU003515"/>
    </source>
</evidence>
<dbReference type="PANTHER" id="PTHR10954:SF18">
    <property type="entry name" value="RIBONUCLEASE HII"/>
    <property type="match status" value="1"/>
</dbReference>
<evidence type="ECO:0000256" key="3">
    <source>
        <dbReference type="ARBA" id="ARBA00004065"/>
    </source>
</evidence>
<organism evidence="19 20">
    <name type="scientific">Siminovitchia acidinfaciens</name>
    <dbReference type="NCBI Taxonomy" id="2321395"/>
    <lineage>
        <taxon>Bacteria</taxon>
        <taxon>Bacillati</taxon>
        <taxon>Bacillota</taxon>
        <taxon>Bacilli</taxon>
        <taxon>Bacillales</taxon>
        <taxon>Bacillaceae</taxon>
        <taxon>Siminovitchia</taxon>
    </lineage>
</organism>
<evidence type="ECO:0000313" key="20">
    <source>
        <dbReference type="Proteomes" id="UP000287156"/>
    </source>
</evidence>
<comment type="cofactor">
    <cofactor evidence="2">
        <name>Mg(2+)</name>
        <dbReference type="ChEBI" id="CHEBI:18420"/>
    </cofactor>
</comment>
<dbReference type="GO" id="GO:0032299">
    <property type="term" value="C:ribonuclease H2 complex"/>
    <property type="evidence" value="ECO:0007669"/>
    <property type="project" value="TreeGrafter"/>
</dbReference>
<keyword evidence="13 14" id="KW-0464">Manganese</keyword>
<dbReference type="NCBIfam" id="NF000595">
    <property type="entry name" value="PRK00015.1-3"/>
    <property type="match status" value="1"/>
</dbReference>
<evidence type="ECO:0000256" key="6">
    <source>
        <dbReference type="ARBA" id="ARBA00012180"/>
    </source>
</evidence>
<evidence type="ECO:0000256" key="1">
    <source>
        <dbReference type="ARBA" id="ARBA00000077"/>
    </source>
</evidence>
<dbReference type="InterPro" id="IPR001352">
    <property type="entry name" value="RNase_HII/HIII"/>
</dbReference>
<gene>
    <name evidence="14" type="primary">rnhB</name>
    <name evidence="19" type="ORF">D4T97_009540</name>
</gene>
<evidence type="ECO:0000256" key="4">
    <source>
        <dbReference type="ARBA" id="ARBA00004496"/>
    </source>
</evidence>
<dbReference type="GO" id="GO:0043137">
    <property type="term" value="P:DNA replication, removal of RNA primer"/>
    <property type="evidence" value="ECO:0007669"/>
    <property type="project" value="TreeGrafter"/>
</dbReference>
<dbReference type="RefSeq" id="WP_126050015.1">
    <property type="nucleotide sequence ID" value="NZ_QYTV02000003.1"/>
</dbReference>
<feature type="binding site" evidence="14 15">
    <location>
        <position position="79"/>
    </location>
    <ligand>
        <name>a divalent metal cation</name>
        <dbReference type="ChEBI" id="CHEBI:60240"/>
    </ligand>
</feature>
<evidence type="ECO:0000256" key="2">
    <source>
        <dbReference type="ARBA" id="ARBA00001946"/>
    </source>
</evidence>
<name>A0A429Y2J1_9BACI</name>
<accession>A0A429Y2J1</accession>
<evidence type="ECO:0000256" key="12">
    <source>
        <dbReference type="ARBA" id="ARBA00022801"/>
    </source>
</evidence>
<dbReference type="EC" id="3.1.26.4" evidence="6 14"/>
<keyword evidence="17" id="KW-0175">Coiled coil</keyword>
<dbReference type="InterPro" id="IPR024567">
    <property type="entry name" value="RNase_HII/HIII_dom"/>
</dbReference>
<dbReference type="OrthoDB" id="9803420at2"/>
<dbReference type="AlphaFoldDB" id="A0A429Y2J1"/>
<evidence type="ECO:0000256" key="5">
    <source>
        <dbReference type="ARBA" id="ARBA00007383"/>
    </source>
</evidence>
<dbReference type="NCBIfam" id="NF000594">
    <property type="entry name" value="PRK00015.1-1"/>
    <property type="match status" value="1"/>
</dbReference>
<dbReference type="HAMAP" id="MF_00052_B">
    <property type="entry name" value="RNase_HII_B"/>
    <property type="match status" value="1"/>
</dbReference>
<dbReference type="GO" id="GO:0030145">
    <property type="term" value="F:manganese ion binding"/>
    <property type="evidence" value="ECO:0007669"/>
    <property type="project" value="UniProtKB-UniRule"/>
</dbReference>
<dbReference type="GO" id="GO:0004523">
    <property type="term" value="F:RNA-DNA hybrid ribonuclease activity"/>
    <property type="evidence" value="ECO:0007669"/>
    <property type="project" value="UniProtKB-UniRule"/>
</dbReference>
<dbReference type="InterPro" id="IPR036397">
    <property type="entry name" value="RNaseH_sf"/>
</dbReference>
<protein>
    <recommendedName>
        <fullName evidence="7 14">Ribonuclease HII</fullName>
        <shortName evidence="14">RNase HII</shortName>
        <ecNumber evidence="6 14">3.1.26.4</ecNumber>
    </recommendedName>
</protein>
<evidence type="ECO:0000256" key="15">
    <source>
        <dbReference type="PROSITE-ProRule" id="PRU01319"/>
    </source>
</evidence>
<evidence type="ECO:0000256" key="14">
    <source>
        <dbReference type="HAMAP-Rule" id="MF_00052"/>
    </source>
</evidence>
<keyword evidence="20" id="KW-1185">Reference proteome</keyword>
<keyword evidence="11 14" id="KW-0255">Endonuclease</keyword>
<proteinExistence type="inferred from homology"/>
<feature type="domain" description="RNase H type-2" evidence="18">
    <location>
        <begin position="72"/>
        <end position="256"/>
    </location>
</feature>
<comment type="catalytic activity">
    <reaction evidence="1 14 15 16">
        <text>Endonucleolytic cleavage to 5'-phosphomonoester.</text>
        <dbReference type="EC" id="3.1.26.4"/>
    </reaction>
</comment>
<dbReference type="Pfam" id="PF01351">
    <property type="entry name" value="RNase_HII"/>
    <property type="match status" value="1"/>
</dbReference>
<comment type="cofactor">
    <cofactor evidence="14 15">
        <name>Mn(2+)</name>
        <dbReference type="ChEBI" id="CHEBI:29035"/>
    </cofactor>
    <cofactor evidence="14 15">
        <name>Mg(2+)</name>
        <dbReference type="ChEBI" id="CHEBI:18420"/>
    </cofactor>
    <text evidence="14 15">Manganese or magnesium. Binds 1 divalent metal ion per monomer in the absence of substrate. May bind a second metal ion after substrate binding.</text>
</comment>
<evidence type="ECO:0000256" key="10">
    <source>
        <dbReference type="ARBA" id="ARBA00022723"/>
    </source>
</evidence>
<keyword evidence="12 14" id="KW-0378">Hydrolase</keyword>
<comment type="subcellular location">
    <subcellularLocation>
        <location evidence="4 14">Cytoplasm</location>
    </subcellularLocation>
</comment>
<dbReference type="FunFam" id="3.30.420.10:FF:000006">
    <property type="entry name" value="Ribonuclease HII"/>
    <property type="match status" value="1"/>
</dbReference>
<comment type="caution">
    <text evidence="19">The sequence shown here is derived from an EMBL/GenBank/DDBJ whole genome shotgun (WGS) entry which is preliminary data.</text>
</comment>
<feature type="binding site" evidence="14 15">
    <location>
        <position position="170"/>
    </location>
    <ligand>
        <name>a divalent metal cation</name>
        <dbReference type="ChEBI" id="CHEBI:60240"/>
    </ligand>
</feature>
<keyword evidence="9 14" id="KW-0540">Nuclease</keyword>
<keyword evidence="10 14" id="KW-0479">Metal-binding</keyword>
<evidence type="ECO:0000256" key="8">
    <source>
        <dbReference type="ARBA" id="ARBA00022490"/>
    </source>
</evidence>
<dbReference type="Proteomes" id="UP000287156">
    <property type="component" value="Unassembled WGS sequence"/>
</dbReference>
<evidence type="ECO:0000256" key="7">
    <source>
        <dbReference type="ARBA" id="ARBA00019179"/>
    </source>
</evidence>
<evidence type="ECO:0000256" key="11">
    <source>
        <dbReference type="ARBA" id="ARBA00022759"/>
    </source>
</evidence>
<dbReference type="InterPro" id="IPR022898">
    <property type="entry name" value="RNase_HII"/>
</dbReference>
<evidence type="ECO:0000256" key="9">
    <source>
        <dbReference type="ARBA" id="ARBA00022722"/>
    </source>
</evidence>